<organism evidence="2 3">
    <name type="scientific">Streptomyces cuspidosporus</name>
    <dbReference type="NCBI Taxonomy" id="66882"/>
    <lineage>
        <taxon>Bacteria</taxon>
        <taxon>Bacillati</taxon>
        <taxon>Actinomycetota</taxon>
        <taxon>Actinomycetes</taxon>
        <taxon>Kitasatosporales</taxon>
        <taxon>Streptomycetaceae</taxon>
        <taxon>Streptomyces</taxon>
    </lineage>
</organism>
<comment type="caution">
    <text evidence="2">The sequence shown here is derived from an EMBL/GenBank/DDBJ whole genome shotgun (WGS) entry which is preliminary data.</text>
</comment>
<keyword evidence="3" id="KW-1185">Reference proteome</keyword>
<dbReference type="EMBL" id="BAAASD010000009">
    <property type="protein sequence ID" value="GAA2342066.1"/>
    <property type="molecule type" value="Genomic_DNA"/>
</dbReference>
<evidence type="ECO:0000313" key="2">
    <source>
        <dbReference type="EMBL" id="GAA2342066.1"/>
    </source>
</evidence>
<feature type="region of interest" description="Disordered" evidence="1">
    <location>
        <begin position="149"/>
        <end position="170"/>
    </location>
</feature>
<dbReference type="RefSeq" id="WP_346174885.1">
    <property type="nucleotide sequence ID" value="NZ_BAAASD010000009.1"/>
</dbReference>
<evidence type="ECO:0000313" key="3">
    <source>
        <dbReference type="Proteomes" id="UP001500253"/>
    </source>
</evidence>
<feature type="compositionally biased region" description="Basic and acidic residues" evidence="1">
    <location>
        <begin position="18"/>
        <end position="32"/>
    </location>
</feature>
<gene>
    <name evidence="2" type="ORF">GCM10010246_29120</name>
</gene>
<protein>
    <submittedName>
        <fullName evidence="2">Uncharacterized protein</fullName>
    </submittedName>
</protein>
<feature type="compositionally biased region" description="Low complexity" evidence="1">
    <location>
        <begin position="149"/>
        <end position="158"/>
    </location>
</feature>
<feature type="compositionally biased region" description="Basic and acidic residues" evidence="1">
    <location>
        <begin position="39"/>
        <end position="56"/>
    </location>
</feature>
<reference evidence="3" key="1">
    <citation type="journal article" date="2019" name="Int. J. Syst. Evol. Microbiol.">
        <title>The Global Catalogue of Microorganisms (GCM) 10K type strain sequencing project: providing services to taxonomists for standard genome sequencing and annotation.</title>
        <authorList>
            <consortium name="The Broad Institute Genomics Platform"/>
            <consortium name="The Broad Institute Genome Sequencing Center for Infectious Disease"/>
            <person name="Wu L."/>
            <person name="Ma J."/>
        </authorList>
    </citation>
    <scope>NUCLEOTIDE SEQUENCE [LARGE SCALE GENOMIC DNA]</scope>
    <source>
        <strain evidence="3">JCM 4316</strain>
    </source>
</reference>
<dbReference type="Proteomes" id="UP001500253">
    <property type="component" value="Unassembled WGS sequence"/>
</dbReference>
<evidence type="ECO:0000256" key="1">
    <source>
        <dbReference type="SAM" id="MobiDB-lite"/>
    </source>
</evidence>
<name>A0ABP5SZ49_9ACTN</name>
<accession>A0ABP5SZ49</accession>
<feature type="region of interest" description="Disordered" evidence="1">
    <location>
        <begin position="18"/>
        <end position="56"/>
    </location>
</feature>
<proteinExistence type="predicted"/>
<sequence>MAEDQEYDEVDAVVRVPKGEHLADSRKSEGWKRGFTPKTSDKGPEHVEIRLKAEKESGSTDKPEIVYVTEYVADQRPQLTPGQQVVADIAGQIIGDLVEIAKPRVAHWWHTQAVPVLVAKGEALVLKQQARRAQKKALRAGATTAPPVAVPGVEADAPSQDLATAPSDPKVTVTSEQFQQMFTTWLAREDAQQALWSLIVNAEVEDGGAATLAWQQELKELSTEQRTERVMEFLATNPSILEDFARQLMGSMALGLSETTLRRDRA</sequence>